<proteinExistence type="predicted"/>
<dbReference type="Gramene" id="TKW27739">
    <property type="protein sequence ID" value="TKW27739"/>
    <property type="gene ID" value="SEVIR_3G277233v2"/>
</dbReference>
<dbReference type="EMBL" id="CM016554">
    <property type="protein sequence ID" value="TKW27739.1"/>
    <property type="molecule type" value="Genomic_DNA"/>
</dbReference>
<organism evidence="2 3">
    <name type="scientific">Setaria viridis</name>
    <name type="common">Green bristlegrass</name>
    <name type="synonym">Setaria italica subsp. viridis</name>
    <dbReference type="NCBI Taxonomy" id="4556"/>
    <lineage>
        <taxon>Eukaryota</taxon>
        <taxon>Viridiplantae</taxon>
        <taxon>Streptophyta</taxon>
        <taxon>Embryophyta</taxon>
        <taxon>Tracheophyta</taxon>
        <taxon>Spermatophyta</taxon>
        <taxon>Magnoliopsida</taxon>
        <taxon>Liliopsida</taxon>
        <taxon>Poales</taxon>
        <taxon>Poaceae</taxon>
        <taxon>PACMAD clade</taxon>
        <taxon>Panicoideae</taxon>
        <taxon>Panicodae</taxon>
        <taxon>Paniceae</taxon>
        <taxon>Cenchrinae</taxon>
        <taxon>Setaria</taxon>
    </lineage>
</organism>
<dbReference type="Proteomes" id="UP000298652">
    <property type="component" value="Chromosome 3"/>
</dbReference>
<accession>A0A4U6VJN5</accession>
<protein>
    <submittedName>
        <fullName evidence="2">Uncharacterized protein</fullName>
    </submittedName>
</protein>
<feature type="region of interest" description="Disordered" evidence="1">
    <location>
        <begin position="88"/>
        <end position="150"/>
    </location>
</feature>
<name>A0A4U6VJN5_SETVI</name>
<evidence type="ECO:0000313" key="2">
    <source>
        <dbReference type="EMBL" id="TKW27739.1"/>
    </source>
</evidence>
<evidence type="ECO:0000256" key="1">
    <source>
        <dbReference type="SAM" id="MobiDB-lite"/>
    </source>
</evidence>
<evidence type="ECO:0000313" key="3">
    <source>
        <dbReference type="Proteomes" id="UP000298652"/>
    </source>
</evidence>
<reference evidence="2" key="1">
    <citation type="submission" date="2019-03" db="EMBL/GenBank/DDBJ databases">
        <title>WGS assembly of Setaria viridis.</title>
        <authorList>
            <person name="Huang P."/>
            <person name="Jenkins J."/>
            <person name="Grimwood J."/>
            <person name="Barry K."/>
            <person name="Healey A."/>
            <person name="Mamidi S."/>
            <person name="Sreedasyam A."/>
            <person name="Shu S."/>
            <person name="Feldman M."/>
            <person name="Wu J."/>
            <person name="Yu Y."/>
            <person name="Chen C."/>
            <person name="Johnson J."/>
            <person name="Rokhsar D."/>
            <person name="Baxter I."/>
            <person name="Schmutz J."/>
            <person name="Brutnell T."/>
            <person name="Kellogg E."/>
        </authorList>
    </citation>
    <scope>NUCLEOTIDE SEQUENCE [LARGE SCALE GENOMIC DNA]</scope>
</reference>
<dbReference type="AlphaFoldDB" id="A0A4U6VJN5"/>
<sequence length="150" mass="16285">MGGGGRGRSVANRVVRGSMSAVNISFPPEDVGDHDDFEEEDDNGSQLVLYLDDILDQKRLECRKLRLGIPAYIDFLREMFHGVTVDGRPSCIPGEASLPLPVDANADEDDEYADGNANGNFDSPMSTSSRRRASSTIDIASSPPRKNKSP</sequence>
<keyword evidence="3" id="KW-1185">Reference proteome</keyword>
<gene>
    <name evidence="2" type="ORF">SEVIR_3G277233v2</name>
</gene>